<dbReference type="EMBL" id="LR746268">
    <property type="protein sequence ID" value="CAA7396432.1"/>
    <property type="molecule type" value="Genomic_DNA"/>
</dbReference>
<feature type="region of interest" description="Disordered" evidence="1">
    <location>
        <begin position="22"/>
        <end position="54"/>
    </location>
</feature>
<protein>
    <submittedName>
        <fullName evidence="2">Uncharacterized protein</fullName>
    </submittedName>
</protein>
<dbReference type="AlphaFoldDB" id="A0A7I8KFU7"/>
<organism evidence="2 3">
    <name type="scientific">Spirodela intermedia</name>
    <name type="common">Intermediate duckweed</name>
    <dbReference type="NCBI Taxonomy" id="51605"/>
    <lineage>
        <taxon>Eukaryota</taxon>
        <taxon>Viridiplantae</taxon>
        <taxon>Streptophyta</taxon>
        <taxon>Embryophyta</taxon>
        <taxon>Tracheophyta</taxon>
        <taxon>Spermatophyta</taxon>
        <taxon>Magnoliopsida</taxon>
        <taxon>Liliopsida</taxon>
        <taxon>Araceae</taxon>
        <taxon>Lemnoideae</taxon>
        <taxon>Spirodela</taxon>
    </lineage>
</organism>
<gene>
    <name evidence="2" type="ORF">SI8410_05007095</name>
</gene>
<name>A0A7I8KFU7_SPIIN</name>
<reference evidence="2" key="1">
    <citation type="submission" date="2020-02" db="EMBL/GenBank/DDBJ databases">
        <authorList>
            <person name="Scholz U."/>
            <person name="Mascher M."/>
            <person name="Fiebig A."/>
        </authorList>
    </citation>
    <scope>NUCLEOTIDE SEQUENCE</scope>
</reference>
<evidence type="ECO:0000313" key="2">
    <source>
        <dbReference type="EMBL" id="CAA7396432.1"/>
    </source>
</evidence>
<proteinExistence type="predicted"/>
<evidence type="ECO:0000313" key="3">
    <source>
        <dbReference type="Proteomes" id="UP000663760"/>
    </source>
</evidence>
<accession>A0A7I8KFU7</accession>
<dbReference type="Proteomes" id="UP000663760">
    <property type="component" value="Chromosome 5"/>
</dbReference>
<evidence type="ECO:0000256" key="1">
    <source>
        <dbReference type="SAM" id="MobiDB-lite"/>
    </source>
</evidence>
<keyword evidence="3" id="KW-1185">Reference proteome</keyword>
<sequence>MIAGGDSKKWGKEKLQTGYGGVLRPTQAGVTGSNDQIAYEGSGGYGDAHPVSQS</sequence>